<feature type="binding site" evidence="4">
    <location>
        <position position="91"/>
    </location>
    <ligand>
        <name>Zn(2+)</name>
        <dbReference type="ChEBI" id="CHEBI:29105"/>
    </ligand>
</feature>
<keyword evidence="7" id="KW-1185">Reference proteome</keyword>
<dbReference type="SMART" id="SM00947">
    <property type="entry name" value="Pro_CA"/>
    <property type="match status" value="1"/>
</dbReference>
<dbReference type="PANTHER" id="PTHR43175">
    <property type="entry name" value="CARBONIC ANHYDRASE"/>
    <property type="match status" value="1"/>
</dbReference>
<dbReference type="EMBL" id="SRRM01000011">
    <property type="protein sequence ID" value="TKY87909.1"/>
    <property type="molecule type" value="Genomic_DNA"/>
</dbReference>
<name>A0A4V6EVK2_9BASI</name>
<dbReference type="PANTHER" id="PTHR43175:SF3">
    <property type="entry name" value="CARBON DISULFIDE HYDROLASE"/>
    <property type="match status" value="1"/>
</dbReference>
<proteinExistence type="inferred from homology"/>
<dbReference type="OrthoDB" id="10248475at2759"/>
<dbReference type="AlphaFoldDB" id="A0A4V6EVK2"/>
<evidence type="ECO:0000256" key="1">
    <source>
        <dbReference type="ARBA" id="ARBA00006217"/>
    </source>
</evidence>
<keyword evidence="5" id="KW-0456">Lyase</keyword>
<protein>
    <recommendedName>
        <fullName evidence="5">Carbonic anhydrase</fullName>
        <ecNumber evidence="5">4.2.1.1</ecNumber>
    </recommendedName>
    <alternativeName>
        <fullName evidence="5">Carbonate dehydratase</fullName>
    </alternativeName>
</protein>
<keyword evidence="2 4" id="KW-0479">Metal-binding</keyword>
<evidence type="ECO:0000313" key="7">
    <source>
        <dbReference type="Proteomes" id="UP000306050"/>
    </source>
</evidence>
<comment type="caution">
    <text evidence="6">The sequence shown here is derived from an EMBL/GenBank/DDBJ whole genome shotgun (WGS) entry which is preliminary data.</text>
</comment>
<evidence type="ECO:0000256" key="3">
    <source>
        <dbReference type="ARBA" id="ARBA00022833"/>
    </source>
</evidence>
<dbReference type="SUPFAM" id="SSF53056">
    <property type="entry name" value="beta-carbonic anhydrase, cab"/>
    <property type="match status" value="1"/>
</dbReference>
<dbReference type="KEGG" id="sgra:EX895_003005"/>
<dbReference type="EC" id="4.2.1.1" evidence="5"/>
<comment type="cofactor">
    <cofactor evidence="4">
        <name>Zn(2+)</name>
        <dbReference type="ChEBI" id="CHEBI:29105"/>
    </cofactor>
    <text evidence="4">Binds 1 zinc ion per subunit.</text>
</comment>
<dbReference type="CDD" id="cd03379">
    <property type="entry name" value="beta_CA_cladeD"/>
    <property type="match status" value="1"/>
</dbReference>
<comment type="similarity">
    <text evidence="1 5">Belongs to the beta-class carbonic anhydrase family.</text>
</comment>
<dbReference type="GO" id="GO:0004089">
    <property type="term" value="F:carbonate dehydratase activity"/>
    <property type="evidence" value="ECO:0007669"/>
    <property type="project" value="UniProtKB-UniRule"/>
</dbReference>
<accession>A0A4V6EVK2</accession>
<dbReference type="InterPro" id="IPR036874">
    <property type="entry name" value="Carbonic_anhydrase_sf"/>
</dbReference>
<dbReference type="Proteomes" id="UP000306050">
    <property type="component" value="Chromosome SGRAM_19"/>
</dbReference>
<comment type="catalytic activity">
    <reaction evidence="5">
        <text>hydrogencarbonate + H(+) = CO2 + H2O</text>
        <dbReference type="Rhea" id="RHEA:10748"/>
        <dbReference type="ChEBI" id="CHEBI:15377"/>
        <dbReference type="ChEBI" id="CHEBI:15378"/>
        <dbReference type="ChEBI" id="CHEBI:16526"/>
        <dbReference type="ChEBI" id="CHEBI:17544"/>
        <dbReference type="EC" id="4.2.1.1"/>
    </reaction>
</comment>
<feature type="binding site" evidence="4">
    <location>
        <position position="38"/>
    </location>
    <ligand>
        <name>Zn(2+)</name>
        <dbReference type="ChEBI" id="CHEBI:29105"/>
    </ligand>
</feature>
<feature type="binding site" evidence="4">
    <location>
        <position position="88"/>
    </location>
    <ligand>
        <name>Zn(2+)</name>
        <dbReference type="ChEBI" id="CHEBI:29105"/>
    </ligand>
</feature>
<gene>
    <name evidence="6" type="ORF">EX895_003005</name>
</gene>
<comment type="function">
    <text evidence="5">Reversible hydration of carbon dioxide.</text>
</comment>
<feature type="binding site" evidence="4">
    <location>
        <position position="36"/>
    </location>
    <ligand>
        <name>Zn(2+)</name>
        <dbReference type="ChEBI" id="CHEBI:29105"/>
    </ligand>
</feature>
<dbReference type="Pfam" id="PF00484">
    <property type="entry name" value="Pro_CA"/>
    <property type="match status" value="1"/>
</dbReference>
<dbReference type="GeneID" id="40725900"/>
<sequence length="170" mass="18666">MSNAKQIQEANADFVSSRTTGQLPLPPARKLAIVTCMDARIVPYQALGIKEGDSHVIRNAGGRAPEALRSLIISQQLLATTEIVLIQHTDCGMLTFTTEQARGLVSKNLNLEPSSQAHKYIQSLDFLDFPDLEKNVKEDVEFLRSNELIANKTISGFVYDVGLGKLKKVA</sequence>
<evidence type="ECO:0000256" key="5">
    <source>
        <dbReference type="RuleBase" id="RU003956"/>
    </source>
</evidence>
<dbReference type="GO" id="GO:0008270">
    <property type="term" value="F:zinc ion binding"/>
    <property type="evidence" value="ECO:0007669"/>
    <property type="project" value="UniProtKB-UniRule"/>
</dbReference>
<organism evidence="6 7">
    <name type="scientific">Sporisorium graminicola</name>
    <dbReference type="NCBI Taxonomy" id="280036"/>
    <lineage>
        <taxon>Eukaryota</taxon>
        <taxon>Fungi</taxon>
        <taxon>Dikarya</taxon>
        <taxon>Basidiomycota</taxon>
        <taxon>Ustilaginomycotina</taxon>
        <taxon>Ustilaginomycetes</taxon>
        <taxon>Ustilaginales</taxon>
        <taxon>Ustilaginaceae</taxon>
        <taxon>Sporisorium</taxon>
    </lineage>
</organism>
<evidence type="ECO:0000313" key="6">
    <source>
        <dbReference type="EMBL" id="TKY87909.1"/>
    </source>
</evidence>
<dbReference type="InterPro" id="IPR001765">
    <property type="entry name" value="Carbonic_anhydrase"/>
</dbReference>
<dbReference type="RefSeq" id="XP_029739894.1">
    <property type="nucleotide sequence ID" value="XM_029883603.1"/>
</dbReference>
<evidence type="ECO:0000256" key="2">
    <source>
        <dbReference type="ARBA" id="ARBA00022723"/>
    </source>
</evidence>
<dbReference type="Gene3D" id="3.40.1050.10">
    <property type="entry name" value="Carbonic anhydrase"/>
    <property type="match status" value="1"/>
</dbReference>
<reference evidence="6 7" key="1">
    <citation type="submission" date="2019-05" db="EMBL/GenBank/DDBJ databases">
        <title>Sporisorium graminicola CBS 10092 draft sequencing and annotation.</title>
        <authorList>
            <person name="Solano-Gonzalez S."/>
            <person name="Caddick M.X."/>
            <person name="Darby A."/>
        </authorList>
    </citation>
    <scope>NUCLEOTIDE SEQUENCE [LARGE SCALE GENOMIC DNA]</scope>
    <source>
        <strain evidence="6 7">CBS 10092</strain>
    </source>
</reference>
<evidence type="ECO:0000256" key="4">
    <source>
        <dbReference type="PIRSR" id="PIRSR601765-1"/>
    </source>
</evidence>
<keyword evidence="3 4" id="KW-0862">Zinc</keyword>